<feature type="transmembrane region" description="Helical" evidence="3">
    <location>
        <begin position="89"/>
        <end position="109"/>
    </location>
</feature>
<keyword evidence="3" id="KW-0472">Membrane</keyword>
<dbReference type="EMBL" id="BRXZ01002539">
    <property type="protein sequence ID" value="GMH64445.1"/>
    <property type="molecule type" value="Genomic_DNA"/>
</dbReference>
<proteinExistence type="inferred from homology"/>
<keyword evidence="3" id="KW-0812">Transmembrane</keyword>
<dbReference type="Gene3D" id="3.90.550.10">
    <property type="entry name" value="Spore Coat Polysaccharide Biosynthesis Protein SpsA, Chain A"/>
    <property type="match status" value="1"/>
</dbReference>
<dbReference type="AlphaFoldDB" id="A0A9W7E422"/>
<protein>
    <submittedName>
        <fullName evidence="4">Uncharacterized protein</fullName>
    </submittedName>
</protein>
<dbReference type="Proteomes" id="UP001165082">
    <property type="component" value="Unassembled WGS sequence"/>
</dbReference>
<dbReference type="PANTHER" id="PTHR43083:SF6">
    <property type="entry name" value="MANNAN POLYMERASE COMPLEXES SUBUNIT MNN9"/>
    <property type="match status" value="1"/>
</dbReference>
<dbReference type="Pfam" id="PF03452">
    <property type="entry name" value="Anp1"/>
    <property type="match status" value="1"/>
</dbReference>
<name>A0A9W7E422_9STRA</name>
<comment type="similarity">
    <text evidence="1">Belongs to the ANP1/MMN9/VAN1 family.</text>
</comment>
<comment type="caution">
    <text evidence="4">The sequence shown here is derived from an EMBL/GenBank/DDBJ whole genome shotgun (WGS) entry which is preliminary data.</text>
</comment>
<organism evidence="4 5">
    <name type="scientific">Triparma retinervis</name>
    <dbReference type="NCBI Taxonomy" id="2557542"/>
    <lineage>
        <taxon>Eukaryota</taxon>
        <taxon>Sar</taxon>
        <taxon>Stramenopiles</taxon>
        <taxon>Ochrophyta</taxon>
        <taxon>Bolidophyceae</taxon>
        <taxon>Parmales</taxon>
        <taxon>Triparmaceae</taxon>
        <taxon>Triparma</taxon>
    </lineage>
</organism>
<evidence type="ECO:0000256" key="1">
    <source>
        <dbReference type="ARBA" id="ARBA00037964"/>
    </source>
</evidence>
<keyword evidence="5" id="KW-1185">Reference proteome</keyword>
<dbReference type="SUPFAM" id="SSF53448">
    <property type="entry name" value="Nucleotide-diphospho-sugar transferases"/>
    <property type="match status" value="1"/>
</dbReference>
<evidence type="ECO:0000313" key="4">
    <source>
        <dbReference type="EMBL" id="GMH64445.1"/>
    </source>
</evidence>
<dbReference type="OrthoDB" id="204164at2759"/>
<reference evidence="4" key="1">
    <citation type="submission" date="2022-07" db="EMBL/GenBank/DDBJ databases">
        <title>Genome analysis of Parmales, a sister group of diatoms, reveals the evolutionary specialization of diatoms from phago-mixotrophs to photoautotrophs.</title>
        <authorList>
            <person name="Ban H."/>
            <person name="Sato S."/>
            <person name="Yoshikawa S."/>
            <person name="Kazumasa Y."/>
            <person name="Nakamura Y."/>
            <person name="Ichinomiya M."/>
            <person name="Saitoh K."/>
            <person name="Sato N."/>
            <person name="Blanc-Mathieu R."/>
            <person name="Endo H."/>
            <person name="Kuwata A."/>
            <person name="Ogata H."/>
        </authorList>
    </citation>
    <scope>NUCLEOTIDE SEQUENCE</scope>
</reference>
<dbReference type="InterPro" id="IPR029044">
    <property type="entry name" value="Nucleotide-diphossugar_trans"/>
</dbReference>
<gene>
    <name evidence="4" type="ORF">TrRE_jg1080</name>
</gene>
<evidence type="ECO:0000313" key="5">
    <source>
        <dbReference type="Proteomes" id="UP001165082"/>
    </source>
</evidence>
<accession>A0A9W7E422</accession>
<keyword evidence="3" id="KW-1133">Transmembrane helix</keyword>
<feature type="region of interest" description="Disordered" evidence="2">
    <location>
        <begin position="53"/>
        <end position="77"/>
    </location>
</feature>
<dbReference type="InterPro" id="IPR052086">
    <property type="entry name" value="Mannan_Polymerase_Subunit"/>
</dbReference>
<evidence type="ECO:0000256" key="2">
    <source>
        <dbReference type="SAM" id="MobiDB-lite"/>
    </source>
</evidence>
<sequence>MNPRRSTRLAHNLCLQYTPPSYAHLLVDVHGLLISSLAADLRGCGFEVTVHLEPPGLPDRSQSPGAGSRHDPSNQLGRRVTIAKSRNRLLRVALPLTSFLPAGSLVVWMDSDLLSVPFGTLPALWRAMESAGPRSGDVVVPLCANSDGGGAYDLNSWRDTEESRLRAERGEVMFEGYGRSTGRVHMDELAKGGGGKGFTVDLDGVGGTMIVARREVFTVGKVDFPEELFRGSVETEGFGLLAKDRGFRVLGAPNVVITHA</sequence>
<dbReference type="PANTHER" id="PTHR43083">
    <property type="entry name" value="MANNAN POLYMERASE II"/>
    <property type="match status" value="1"/>
</dbReference>
<evidence type="ECO:0000256" key="3">
    <source>
        <dbReference type="SAM" id="Phobius"/>
    </source>
</evidence>